<keyword evidence="4" id="KW-1185">Reference proteome</keyword>
<evidence type="ECO:0000313" key="4">
    <source>
        <dbReference type="Proteomes" id="UP000320496"/>
    </source>
</evidence>
<sequence length="387" mass="42888">MSTASVIEFDDLLAPISDESPAGEDIRQDFSPQSVYFSIKDAQSLARTEERKRRDAFDEDPDASFRPEDWNPVLVYAEQILVEKSKDLEVAAWYVEALLRHHGFAGVRDGFRLLRELIDKYWEDIYPRPDEDGLITTVAPITSLNGEDAAGTLIWPITNIPLTDAEPWGCWQYQQAQRLQGLDPQELEERIEEGAVTLDMFDKAVQSTPPSFFRELVADIESALDELRQLTALMDDRCGVDDSGYPVAPSTRNIEQALEEALAMVRTATAGIDIEPVAEAPPAEEGGGKEAGEATEGAPAGVQAAAAAPAVSGGMTREQAYRAVQDLADYFKKHEPHSPTAYLLEKAVRWGRMPLPRLLNELIVDQPTLAELFRLMGMEESEDGPHM</sequence>
<feature type="domain" description="ImpA N-terminal" evidence="2">
    <location>
        <begin position="13"/>
        <end position="145"/>
    </location>
</feature>
<dbReference type="EMBL" id="CP036275">
    <property type="protein sequence ID" value="QDU41252.1"/>
    <property type="molecule type" value="Genomic_DNA"/>
</dbReference>
<protein>
    <recommendedName>
        <fullName evidence="2">ImpA N-terminal domain-containing protein</fullName>
    </recommendedName>
</protein>
<feature type="region of interest" description="Disordered" evidence="1">
    <location>
        <begin position="278"/>
        <end position="311"/>
    </location>
</feature>
<evidence type="ECO:0000259" key="2">
    <source>
        <dbReference type="Pfam" id="PF06812"/>
    </source>
</evidence>
<evidence type="ECO:0000313" key="3">
    <source>
        <dbReference type="EMBL" id="QDU41252.1"/>
    </source>
</evidence>
<reference evidence="3 4" key="1">
    <citation type="submission" date="2019-02" db="EMBL/GenBank/DDBJ databases">
        <title>Deep-cultivation of Planctomycetes and their phenomic and genomic characterization uncovers novel biology.</title>
        <authorList>
            <person name="Wiegand S."/>
            <person name="Jogler M."/>
            <person name="Boedeker C."/>
            <person name="Pinto D."/>
            <person name="Vollmers J."/>
            <person name="Rivas-Marin E."/>
            <person name="Kohn T."/>
            <person name="Peeters S.H."/>
            <person name="Heuer A."/>
            <person name="Rast P."/>
            <person name="Oberbeckmann S."/>
            <person name="Bunk B."/>
            <person name="Jeske O."/>
            <person name="Meyerdierks A."/>
            <person name="Storesund J.E."/>
            <person name="Kallscheuer N."/>
            <person name="Luecker S."/>
            <person name="Lage O.M."/>
            <person name="Pohl T."/>
            <person name="Merkel B.J."/>
            <person name="Hornburger P."/>
            <person name="Mueller R.-W."/>
            <person name="Bruemmer F."/>
            <person name="Labrenz M."/>
            <person name="Spormann A.M."/>
            <person name="Op den Camp H."/>
            <person name="Overmann J."/>
            <person name="Amann R."/>
            <person name="Jetten M.S.M."/>
            <person name="Mascher T."/>
            <person name="Medema M.H."/>
            <person name="Devos D.P."/>
            <person name="Kaster A.-K."/>
            <person name="Ovreas L."/>
            <person name="Rohde M."/>
            <person name="Galperin M.Y."/>
            <person name="Jogler C."/>
        </authorList>
    </citation>
    <scope>NUCLEOTIDE SEQUENCE [LARGE SCALE GENOMIC DNA]</scope>
    <source>
        <strain evidence="3 4">Mal4</strain>
    </source>
</reference>
<dbReference type="AlphaFoldDB" id="A0A517ZFN4"/>
<feature type="compositionally biased region" description="Basic and acidic residues" evidence="1">
    <location>
        <begin position="47"/>
        <end position="56"/>
    </location>
</feature>
<feature type="compositionally biased region" description="Low complexity" evidence="1">
    <location>
        <begin position="294"/>
        <end position="311"/>
    </location>
</feature>
<dbReference type="PANTHER" id="PTHR37951">
    <property type="entry name" value="CYTOPLASMIC PROTEIN-RELATED"/>
    <property type="match status" value="1"/>
</dbReference>
<dbReference type="PANTHER" id="PTHR37951:SF1">
    <property type="entry name" value="TYPE VI SECRETION SYSTEM COMPONENT TSSA1"/>
    <property type="match status" value="1"/>
</dbReference>
<feature type="region of interest" description="Disordered" evidence="1">
    <location>
        <begin position="43"/>
        <end position="64"/>
    </location>
</feature>
<gene>
    <name evidence="3" type="ORF">Mal4_56170</name>
</gene>
<name>A0A517ZFN4_9PLAN</name>
<proteinExistence type="predicted"/>
<dbReference type="Proteomes" id="UP000320496">
    <property type="component" value="Chromosome"/>
</dbReference>
<dbReference type="NCBIfam" id="TIGR03363">
    <property type="entry name" value="VI_chp_8"/>
    <property type="match status" value="1"/>
</dbReference>
<organism evidence="3 4">
    <name type="scientific">Maioricimonas rarisocia</name>
    <dbReference type="NCBI Taxonomy" id="2528026"/>
    <lineage>
        <taxon>Bacteria</taxon>
        <taxon>Pseudomonadati</taxon>
        <taxon>Planctomycetota</taxon>
        <taxon>Planctomycetia</taxon>
        <taxon>Planctomycetales</taxon>
        <taxon>Planctomycetaceae</taxon>
        <taxon>Maioricimonas</taxon>
    </lineage>
</organism>
<dbReference type="KEGG" id="mri:Mal4_56170"/>
<dbReference type="InterPro" id="IPR010657">
    <property type="entry name" value="ImpA_N"/>
</dbReference>
<dbReference type="Pfam" id="PF06812">
    <property type="entry name" value="ImpA_N"/>
    <property type="match status" value="1"/>
</dbReference>
<accession>A0A517ZFN4</accession>
<evidence type="ECO:0000256" key="1">
    <source>
        <dbReference type="SAM" id="MobiDB-lite"/>
    </source>
</evidence>
<dbReference type="RefSeq" id="WP_197443901.1">
    <property type="nucleotide sequence ID" value="NZ_CP036275.1"/>
</dbReference>
<dbReference type="InterPro" id="IPR017740">
    <property type="entry name" value="TssA-like"/>
</dbReference>